<proteinExistence type="predicted"/>
<sequence>MDEVIVVETGQIGWAELLRRAKRAGINFEKFSIKSEDKKNGKQAKKKQIEVKEEKTGEEFAKQIMTEEEQETGPFHV</sequence>
<dbReference type="EMBL" id="JARBJD010000274">
    <property type="protein sequence ID" value="KAK2945055.1"/>
    <property type="molecule type" value="Genomic_DNA"/>
</dbReference>
<accession>A0ABQ9X414</accession>
<keyword evidence="3" id="KW-1185">Reference proteome</keyword>
<comment type="caution">
    <text evidence="1">The sequence shown here is derived from an EMBL/GenBank/DDBJ whole genome shotgun (WGS) entry which is preliminary data.</text>
</comment>
<dbReference type="Proteomes" id="UP001281761">
    <property type="component" value="Unassembled WGS sequence"/>
</dbReference>
<name>A0ABQ9X414_9EUKA</name>
<dbReference type="EMBL" id="JARBJD010000199">
    <property type="protein sequence ID" value="KAK2947483.1"/>
    <property type="molecule type" value="Genomic_DNA"/>
</dbReference>
<organism evidence="1 3">
    <name type="scientific">Blattamonas nauphoetae</name>
    <dbReference type="NCBI Taxonomy" id="2049346"/>
    <lineage>
        <taxon>Eukaryota</taxon>
        <taxon>Metamonada</taxon>
        <taxon>Preaxostyla</taxon>
        <taxon>Oxymonadida</taxon>
        <taxon>Blattamonas</taxon>
    </lineage>
</organism>
<evidence type="ECO:0000313" key="1">
    <source>
        <dbReference type="EMBL" id="KAK2945055.1"/>
    </source>
</evidence>
<evidence type="ECO:0000313" key="3">
    <source>
        <dbReference type="Proteomes" id="UP001281761"/>
    </source>
</evidence>
<protein>
    <submittedName>
        <fullName evidence="1">Uncharacterized protein</fullName>
    </submittedName>
</protein>
<gene>
    <name evidence="2" type="ORF">BLNAU_17569</name>
    <name evidence="1" type="ORF">BLNAU_20000</name>
</gene>
<evidence type="ECO:0000313" key="2">
    <source>
        <dbReference type="EMBL" id="KAK2947483.1"/>
    </source>
</evidence>
<reference evidence="1 3" key="1">
    <citation type="journal article" date="2022" name="bioRxiv">
        <title>Genomics of Preaxostyla Flagellates Illuminates Evolutionary Transitions and the Path Towards Mitochondrial Loss.</title>
        <authorList>
            <person name="Novak L.V.F."/>
            <person name="Treitli S.C."/>
            <person name="Pyrih J."/>
            <person name="Halakuc P."/>
            <person name="Pipaliya S.V."/>
            <person name="Vacek V."/>
            <person name="Brzon O."/>
            <person name="Soukal P."/>
            <person name="Eme L."/>
            <person name="Dacks J.B."/>
            <person name="Karnkowska A."/>
            <person name="Elias M."/>
            <person name="Hampl V."/>
        </authorList>
    </citation>
    <scope>NUCLEOTIDE SEQUENCE [LARGE SCALE GENOMIC DNA]</scope>
    <source>
        <strain evidence="1">NAU3</strain>
        <tissue evidence="1">Gut</tissue>
    </source>
</reference>